<keyword evidence="3" id="KW-0862">Zinc</keyword>
<dbReference type="EMBL" id="VOIH02000007">
    <property type="protein sequence ID" value="KAF3442652.1"/>
    <property type="molecule type" value="Genomic_DNA"/>
</dbReference>
<keyword evidence="4" id="KW-0812">Transmembrane</keyword>
<accession>A0A8K0GZ05</accession>
<proteinExistence type="predicted"/>
<evidence type="ECO:0000313" key="7">
    <source>
        <dbReference type="Proteomes" id="UP000796880"/>
    </source>
</evidence>
<dbReference type="PANTHER" id="PTHR32410:SF203">
    <property type="entry name" value="CYSTEINE_HISTIDINE-RICH C1 DOMAIN FAMILY PROTEIN"/>
    <property type="match status" value="1"/>
</dbReference>
<keyword evidence="1" id="KW-0479">Metal-binding</keyword>
<keyword evidence="4" id="KW-0472">Membrane</keyword>
<dbReference type="SUPFAM" id="SSF57889">
    <property type="entry name" value="Cysteine-rich domain"/>
    <property type="match status" value="3"/>
</dbReference>
<dbReference type="AlphaFoldDB" id="A0A8K0GZ05"/>
<feature type="domain" description="Phorbol-ester/DAG-type" evidence="5">
    <location>
        <begin position="237"/>
        <end position="292"/>
    </location>
</feature>
<dbReference type="GO" id="GO:0046872">
    <property type="term" value="F:metal ion binding"/>
    <property type="evidence" value="ECO:0007669"/>
    <property type="project" value="UniProtKB-KW"/>
</dbReference>
<name>A0A8K0GZ05_9ROSA</name>
<dbReference type="Proteomes" id="UP000796880">
    <property type="component" value="Unassembled WGS sequence"/>
</dbReference>
<evidence type="ECO:0000313" key="6">
    <source>
        <dbReference type="EMBL" id="KAF3442652.1"/>
    </source>
</evidence>
<keyword evidence="7" id="KW-1185">Reference proteome</keyword>
<evidence type="ECO:0000259" key="5">
    <source>
        <dbReference type="PROSITE" id="PS50081"/>
    </source>
</evidence>
<dbReference type="InterPro" id="IPR046349">
    <property type="entry name" value="C1-like_sf"/>
</dbReference>
<dbReference type="InterPro" id="IPR013087">
    <property type="entry name" value="Znf_C2H2_type"/>
</dbReference>
<dbReference type="InterPro" id="IPR053192">
    <property type="entry name" value="Vacuole_Formation_Reg"/>
</dbReference>
<dbReference type="OrthoDB" id="1165371at2759"/>
<dbReference type="PROSITE" id="PS00028">
    <property type="entry name" value="ZINC_FINGER_C2H2_1"/>
    <property type="match status" value="1"/>
</dbReference>
<dbReference type="PROSITE" id="PS50081">
    <property type="entry name" value="ZF_DAG_PE_2"/>
    <property type="match status" value="1"/>
</dbReference>
<feature type="transmembrane region" description="Helical" evidence="4">
    <location>
        <begin position="210"/>
        <end position="231"/>
    </location>
</feature>
<keyword evidence="4" id="KW-1133">Transmembrane helix</keyword>
<protein>
    <recommendedName>
        <fullName evidence="5">Phorbol-ester/DAG-type domain-containing protein</fullName>
    </recommendedName>
</protein>
<organism evidence="6 7">
    <name type="scientific">Rhamnella rubrinervis</name>
    <dbReference type="NCBI Taxonomy" id="2594499"/>
    <lineage>
        <taxon>Eukaryota</taxon>
        <taxon>Viridiplantae</taxon>
        <taxon>Streptophyta</taxon>
        <taxon>Embryophyta</taxon>
        <taxon>Tracheophyta</taxon>
        <taxon>Spermatophyta</taxon>
        <taxon>Magnoliopsida</taxon>
        <taxon>eudicotyledons</taxon>
        <taxon>Gunneridae</taxon>
        <taxon>Pentapetalae</taxon>
        <taxon>rosids</taxon>
        <taxon>fabids</taxon>
        <taxon>Rosales</taxon>
        <taxon>Rhamnaceae</taxon>
        <taxon>rhamnoid group</taxon>
        <taxon>Rhamneae</taxon>
        <taxon>Rhamnella</taxon>
    </lineage>
</organism>
<comment type="caution">
    <text evidence="6">The sequence shown here is derived from an EMBL/GenBank/DDBJ whole genome shotgun (WGS) entry which is preliminary data.</text>
</comment>
<dbReference type="InterPro" id="IPR002219">
    <property type="entry name" value="PKC_DAG/PE"/>
</dbReference>
<keyword evidence="2" id="KW-0677">Repeat</keyword>
<evidence type="ECO:0000256" key="2">
    <source>
        <dbReference type="ARBA" id="ARBA00022737"/>
    </source>
</evidence>
<sequence>MPIAMRKANCSLEQLSHPMHNLTILPYPHLLLPSCAMLVTLHHQTHAHQLSLTYAIPHHTLSAHLCNICHKYLDCKLWTYNCFGCNFRGTLPVQTWRSSQKSKKKIVSAQLGLHNLRRKRMFSSFLPIPLPLRPAQASTNDEDRNYRLLSLSATDSISCDSPVHCSFPSLFPFIFRASNSPLKQHTLPTKNILSPFLKPHHPLWTGRKSCAIIVGVLALASLTTFVLPAIISTKHHEHQFTLTQTNSIEGNSDEAYCDFCEEEANLEGSLYYCESCNYSAHLGCVISAPTPHVKFSYKDAEYSSTETLDRQEVESSETNLNFGIQFGQSDDDALNESSTDDSKLLQAGRRHNEVSFEGYDIGELPSNLSRVKQLGNVVKLEHFSHQHPLILNDEHKGEVNCYGCLRSISSLAYSCNQCNYFLHEWCAMLPCDIVHPLHPYHTLTLLERAPDFFGCGACKISCDNFIYNCQFCAFSLQLECASIPSTIKSEVHQHLLTLRPRRENSTGCMACSEDHVVAAFQCDECSTEVDFPCALLPHKVRHKCHVHPFTLKYSHVDDSDEFYCDFCEKRRDPKLWIYYCEECDYIAHTKCLTAELFEYVQSSGLVQHDHHRHILNLIMNSPTAP</sequence>
<evidence type="ECO:0000256" key="3">
    <source>
        <dbReference type="ARBA" id="ARBA00022833"/>
    </source>
</evidence>
<dbReference type="PANTHER" id="PTHR32410">
    <property type="entry name" value="CYSTEINE/HISTIDINE-RICH C1 DOMAIN FAMILY PROTEIN"/>
    <property type="match status" value="1"/>
</dbReference>
<dbReference type="Pfam" id="PF03107">
    <property type="entry name" value="C1_2"/>
    <property type="match status" value="4"/>
</dbReference>
<evidence type="ECO:0000256" key="4">
    <source>
        <dbReference type="SAM" id="Phobius"/>
    </source>
</evidence>
<dbReference type="InterPro" id="IPR004146">
    <property type="entry name" value="DC1"/>
</dbReference>
<evidence type="ECO:0000256" key="1">
    <source>
        <dbReference type="ARBA" id="ARBA00022723"/>
    </source>
</evidence>
<gene>
    <name evidence="6" type="ORF">FNV43_RR16568</name>
</gene>
<reference evidence="6" key="1">
    <citation type="submission" date="2020-03" db="EMBL/GenBank/DDBJ databases">
        <title>A high-quality chromosome-level genome assembly of a woody plant with both climbing and erect habits, Rhamnella rubrinervis.</title>
        <authorList>
            <person name="Lu Z."/>
            <person name="Yang Y."/>
            <person name="Zhu X."/>
            <person name="Sun Y."/>
        </authorList>
    </citation>
    <scope>NUCLEOTIDE SEQUENCE</scope>
    <source>
        <strain evidence="6">BYM</strain>
        <tissue evidence="6">Leaf</tissue>
    </source>
</reference>